<dbReference type="Proteomes" id="UP001597419">
    <property type="component" value="Unassembled WGS sequence"/>
</dbReference>
<reference evidence="7" key="1">
    <citation type="journal article" date="2019" name="Int. J. Syst. Evol. Microbiol.">
        <title>The Global Catalogue of Microorganisms (GCM) 10K type strain sequencing project: providing services to taxonomists for standard genome sequencing and annotation.</title>
        <authorList>
            <consortium name="The Broad Institute Genomics Platform"/>
            <consortium name="The Broad Institute Genome Sequencing Center for Infectious Disease"/>
            <person name="Wu L."/>
            <person name="Ma J."/>
        </authorList>
    </citation>
    <scope>NUCLEOTIDE SEQUENCE [LARGE SCALE GENOMIC DNA]</scope>
    <source>
        <strain evidence="7">CGMCC 4.7643</strain>
    </source>
</reference>
<gene>
    <name evidence="6" type="ORF">ACFSYJ_32995</name>
</gene>
<comment type="caution">
    <text evidence="6">The sequence shown here is derived from an EMBL/GenBank/DDBJ whole genome shotgun (WGS) entry which is preliminary data.</text>
</comment>
<keyword evidence="3" id="KW-0408">Iron</keyword>
<evidence type="ECO:0000256" key="3">
    <source>
        <dbReference type="ARBA" id="ARBA00023004"/>
    </source>
</evidence>
<dbReference type="InterPro" id="IPR050411">
    <property type="entry name" value="AlphaKG_dependent_hydroxylases"/>
</dbReference>
<organism evidence="6 7">
    <name type="scientific">Amycolatopsis samaneae</name>
    <dbReference type="NCBI Taxonomy" id="664691"/>
    <lineage>
        <taxon>Bacteria</taxon>
        <taxon>Bacillati</taxon>
        <taxon>Actinomycetota</taxon>
        <taxon>Actinomycetes</taxon>
        <taxon>Pseudonocardiales</taxon>
        <taxon>Pseudonocardiaceae</taxon>
        <taxon>Amycolatopsis</taxon>
    </lineage>
</organism>
<feature type="domain" description="TauD/TfdA-like" evidence="5">
    <location>
        <begin position="29"/>
        <end position="319"/>
    </location>
</feature>
<dbReference type="EMBL" id="JBHUKU010000021">
    <property type="protein sequence ID" value="MFD2463470.1"/>
    <property type="molecule type" value="Genomic_DNA"/>
</dbReference>
<dbReference type="RefSeq" id="WP_345400288.1">
    <property type="nucleotide sequence ID" value="NZ_BAABHG010000011.1"/>
</dbReference>
<dbReference type="InterPro" id="IPR003819">
    <property type="entry name" value="TauD/TfdA-like"/>
</dbReference>
<evidence type="ECO:0000313" key="7">
    <source>
        <dbReference type="Proteomes" id="UP001597419"/>
    </source>
</evidence>
<comment type="cofactor">
    <cofactor evidence="1">
        <name>Fe(2+)</name>
        <dbReference type="ChEBI" id="CHEBI:29033"/>
    </cofactor>
</comment>
<keyword evidence="2" id="KW-0560">Oxidoreductase</keyword>
<keyword evidence="7" id="KW-1185">Reference proteome</keyword>
<evidence type="ECO:0000256" key="1">
    <source>
        <dbReference type="ARBA" id="ARBA00001954"/>
    </source>
</evidence>
<dbReference type="SUPFAM" id="SSF51197">
    <property type="entry name" value="Clavaminate synthase-like"/>
    <property type="match status" value="1"/>
</dbReference>
<dbReference type="Pfam" id="PF02668">
    <property type="entry name" value="TauD"/>
    <property type="match status" value="1"/>
</dbReference>
<dbReference type="InterPro" id="IPR042098">
    <property type="entry name" value="TauD-like_sf"/>
</dbReference>
<evidence type="ECO:0000259" key="5">
    <source>
        <dbReference type="Pfam" id="PF02668"/>
    </source>
</evidence>
<accession>A0ABW5GRF7</accession>
<proteinExistence type="predicted"/>
<evidence type="ECO:0000256" key="4">
    <source>
        <dbReference type="ARBA" id="ARBA00023194"/>
    </source>
</evidence>
<protein>
    <submittedName>
        <fullName evidence="6">TauD/TfdA family dioxygenase</fullName>
    </submittedName>
</protein>
<keyword evidence="4" id="KW-0045">Antibiotic biosynthesis</keyword>
<evidence type="ECO:0000313" key="6">
    <source>
        <dbReference type="EMBL" id="MFD2463470.1"/>
    </source>
</evidence>
<keyword evidence="6" id="KW-0223">Dioxygenase</keyword>
<dbReference type="PANTHER" id="PTHR10696">
    <property type="entry name" value="GAMMA-BUTYROBETAINE HYDROXYLASE-RELATED"/>
    <property type="match status" value="1"/>
</dbReference>
<dbReference type="GO" id="GO:0051213">
    <property type="term" value="F:dioxygenase activity"/>
    <property type="evidence" value="ECO:0007669"/>
    <property type="project" value="UniProtKB-KW"/>
</dbReference>
<evidence type="ECO:0000256" key="2">
    <source>
        <dbReference type="ARBA" id="ARBA00023002"/>
    </source>
</evidence>
<sequence>MRNGLPTQLGPFVGDVRGTDHTQVAVYEPEDKDIDIVRWVTAHRPALMELLESYGAVLIRNAVDNPELLDRVSRVVGAGDLLEYTERSTPRSVVSGNVYTSTEYPANQTIPQHNENSYAHQYPLWLFFACALASETGGETPLADSRAVVDRLPADLVRRFRDKGVLYTRAYREGMGLTWQETFQTQDRGEVEEFCRRHGMEFEWTGGDGLRTRHHRPATARAASGEEVWFNQAHLFHVSNLAKGVREALLEMYDEQDLPRHAYYGDGSPISDDDMAAIRGAFDETCHQFPWRNGDLLVINNLLMSHGRRPYTGKRRILVAMAGTAA</sequence>
<dbReference type="Gene3D" id="3.60.130.10">
    <property type="entry name" value="Clavaminate synthase-like"/>
    <property type="match status" value="1"/>
</dbReference>
<name>A0ABW5GRF7_9PSEU</name>
<dbReference type="PANTHER" id="PTHR10696:SF56">
    <property type="entry name" value="TAUD_TFDA-LIKE DOMAIN-CONTAINING PROTEIN"/>
    <property type="match status" value="1"/>
</dbReference>